<dbReference type="PROSITE" id="PS51819">
    <property type="entry name" value="VOC"/>
    <property type="match status" value="1"/>
</dbReference>
<keyword evidence="3" id="KW-1185">Reference proteome</keyword>
<sequence length="137" mass="14666">MTWHTGRLIDHVHLRAADMAASRRFYDAALGVLGLRVVQEGQGWFAADELFVSGAEPGAAPTHIHLAFQARDRSVVDAFHAATVAAGGRDNGAPGERPYHPGYYAAFVLDPDGNNIEAVHHGPSRRSAASVEIEIAD</sequence>
<dbReference type="Gene3D" id="3.10.180.10">
    <property type="entry name" value="2,3-Dihydroxybiphenyl 1,2-Dioxygenase, domain 1"/>
    <property type="match status" value="1"/>
</dbReference>
<protein>
    <submittedName>
        <fullName evidence="2">VOC family protein</fullName>
    </submittedName>
</protein>
<accession>A0A433XJY5</accession>
<dbReference type="OrthoDB" id="9807407at2"/>
<dbReference type="CDD" id="cd07262">
    <property type="entry name" value="VOC_like"/>
    <property type="match status" value="1"/>
</dbReference>
<dbReference type="AlphaFoldDB" id="A0A433XJY5"/>
<dbReference type="PANTHER" id="PTHR35006">
    <property type="entry name" value="GLYOXALASE FAMILY PROTEIN (AFU_ORTHOLOGUE AFUA_5G14830)"/>
    <property type="match status" value="1"/>
</dbReference>
<feature type="domain" description="VOC" evidence="1">
    <location>
        <begin position="8"/>
        <end position="121"/>
    </location>
</feature>
<gene>
    <name evidence="2" type="ORF">EMQ25_00035</name>
</gene>
<evidence type="ECO:0000259" key="1">
    <source>
        <dbReference type="PROSITE" id="PS51819"/>
    </source>
</evidence>
<dbReference type="Pfam" id="PF00903">
    <property type="entry name" value="Glyoxalase"/>
    <property type="match status" value="1"/>
</dbReference>
<dbReference type="RefSeq" id="WP_127186509.1">
    <property type="nucleotide sequence ID" value="NZ_RZNJ01000001.1"/>
</dbReference>
<organism evidence="2 3">
    <name type="scientific">Arsenicitalea aurantiaca</name>
    <dbReference type="NCBI Taxonomy" id="1783274"/>
    <lineage>
        <taxon>Bacteria</taxon>
        <taxon>Pseudomonadati</taxon>
        <taxon>Pseudomonadota</taxon>
        <taxon>Alphaproteobacteria</taxon>
        <taxon>Hyphomicrobiales</taxon>
        <taxon>Devosiaceae</taxon>
        <taxon>Arsenicitalea</taxon>
    </lineage>
</organism>
<dbReference type="Proteomes" id="UP000281547">
    <property type="component" value="Unassembled WGS sequence"/>
</dbReference>
<dbReference type="SUPFAM" id="SSF54593">
    <property type="entry name" value="Glyoxalase/Bleomycin resistance protein/Dihydroxybiphenyl dioxygenase"/>
    <property type="match status" value="1"/>
</dbReference>
<dbReference type="EMBL" id="RZNJ01000001">
    <property type="protein sequence ID" value="RUT34390.1"/>
    <property type="molecule type" value="Genomic_DNA"/>
</dbReference>
<dbReference type="InterPro" id="IPR037523">
    <property type="entry name" value="VOC_core"/>
</dbReference>
<dbReference type="PANTHER" id="PTHR35006:SF2">
    <property type="entry name" value="GLYOXALASE FAMILY PROTEIN (AFU_ORTHOLOGUE AFUA_5G14830)"/>
    <property type="match status" value="1"/>
</dbReference>
<evidence type="ECO:0000313" key="2">
    <source>
        <dbReference type="EMBL" id="RUT34390.1"/>
    </source>
</evidence>
<reference evidence="2 3" key="1">
    <citation type="journal article" date="2016" name="Int. J. Syst. Evol. Microbiol.">
        <title>Arsenicitalea aurantiaca gen. nov., sp. nov., a new member of the family Hyphomicrobiaceae, isolated from high-arsenic sediment.</title>
        <authorList>
            <person name="Mu Y."/>
            <person name="Zhou L."/>
            <person name="Zeng X.C."/>
            <person name="Liu L."/>
            <person name="Pan Y."/>
            <person name="Chen X."/>
            <person name="Wang J."/>
            <person name="Li S."/>
            <person name="Li W.J."/>
            <person name="Wang Y."/>
        </authorList>
    </citation>
    <scope>NUCLEOTIDE SEQUENCE [LARGE SCALE GENOMIC DNA]</scope>
    <source>
        <strain evidence="2 3">42-50</strain>
    </source>
</reference>
<evidence type="ECO:0000313" key="3">
    <source>
        <dbReference type="Proteomes" id="UP000281547"/>
    </source>
</evidence>
<dbReference type="InterPro" id="IPR029068">
    <property type="entry name" value="Glyas_Bleomycin-R_OHBP_Dase"/>
</dbReference>
<dbReference type="InterPro" id="IPR004360">
    <property type="entry name" value="Glyas_Fos-R_dOase_dom"/>
</dbReference>
<comment type="caution">
    <text evidence="2">The sequence shown here is derived from an EMBL/GenBank/DDBJ whole genome shotgun (WGS) entry which is preliminary data.</text>
</comment>
<name>A0A433XJY5_9HYPH</name>
<proteinExistence type="predicted"/>